<dbReference type="OrthoDB" id="3624704at2759"/>
<evidence type="ECO:0000256" key="1">
    <source>
        <dbReference type="SAM" id="SignalP"/>
    </source>
</evidence>
<name>A0A9P4UDN6_9PLEO</name>
<keyword evidence="1" id="KW-0732">Signal</keyword>
<proteinExistence type="predicted"/>
<gene>
    <name evidence="2" type="ORF">P171DRAFT_430509</name>
</gene>
<keyword evidence="3" id="KW-1185">Reference proteome</keyword>
<dbReference type="EMBL" id="MU001498">
    <property type="protein sequence ID" value="KAF2446345.1"/>
    <property type="molecule type" value="Genomic_DNA"/>
</dbReference>
<dbReference type="Proteomes" id="UP000799764">
    <property type="component" value="Unassembled WGS sequence"/>
</dbReference>
<protein>
    <submittedName>
        <fullName evidence="2">Uncharacterized protein</fullName>
    </submittedName>
</protein>
<evidence type="ECO:0000313" key="2">
    <source>
        <dbReference type="EMBL" id="KAF2446345.1"/>
    </source>
</evidence>
<reference evidence="2" key="1">
    <citation type="journal article" date="2020" name="Stud. Mycol.">
        <title>101 Dothideomycetes genomes: a test case for predicting lifestyles and emergence of pathogens.</title>
        <authorList>
            <person name="Haridas S."/>
            <person name="Albert R."/>
            <person name="Binder M."/>
            <person name="Bloem J."/>
            <person name="Labutti K."/>
            <person name="Salamov A."/>
            <person name="Andreopoulos B."/>
            <person name="Baker S."/>
            <person name="Barry K."/>
            <person name="Bills G."/>
            <person name="Bluhm B."/>
            <person name="Cannon C."/>
            <person name="Castanera R."/>
            <person name="Culley D."/>
            <person name="Daum C."/>
            <person name="Ezra D."/>
            <person name="Gonzalez J."/>
            <person name="Henrissat B."/>
            <person name="Kuo A."/>
            <person name="Liang C."/>
            <person name="Lipzen A."/>
            <person name="Lutzoni F."/>
            <person name="Magnuson J."/>
            <person name="Mondo S."/>
            <person name="Nolan M."/>
            <person name="Ohm R."/>
            <person name="Pangilinan J."/>
            <person name="Park H.-J."/>
            <person name="Ramirez L."/>
            <person name="Alfaro M."/>
            <person name="Sun H."/>
            <person name="Tritt A."/>
            <person name="Yoshinaga Y."/>
            <person name="Zwiers L.-H."/>
            <person name="Turgeon B."/>
            <person name="Goodwin S."/>
            <person name="Spatafora J."/>
            <person name="Crous P."/>
            <person name="Grigoriev I."/>
        </authorList>
    </citation>
    <scope>NUCLEOTIDE SEQUENCE</scope>
    <source>
        <strain evidence="2">CBS 690.94</strain>
    </source>
</reference>
<comment type="caution">
    <text evidence="2">The sequence shown here is derived from an EMBL/GenBank/DDBJ whole genome shotgun (WGS) entry which is preliminary data.</text>
</comment>
<feature type="signal peptide" evidence="1">
    <location>
        <begin position="1"/>
        <end position="23"/>
    </location>
</feature>
<dbReference type="AlphaFoldDB" id="A0A9P4UDN6"/>
<evidence type="ECO:0000313" key="3">
    <source>
        <dbReference type="Proteomes" id="UP000799764"/>
    </source>
</evidence>
<accession>A0A9P4UDN6</accession>
<sequence length="85" mass="9568">MYFPALLTFLLAYLAFFASTTSACKCWAGGVHDWEQTQYCCEAHVHGVYDADKKDCVAHSIAEKMTKFSYCCWLRTGVVGSDCKH</sequence>
<feature type="chain" id="PRO_5040141113" evidence="1">
    <location>
        <begin position="24"/>
        <end position="85"/>
    </location>
</feature>
<organism evidence="2 3">
    <name type="scientific">Karstenula rhodostoma CBS 690.94</name>
    <dbReference type="NCBI Taxonomy" id="1392251"/>
    <lineage>
        <taxon>Eukaryota</taxon>
        <taxon>Fungi</taxon>
        <taxon>Dikarya</taxon>
        <taxon>Ascomycota</taxon>
        <taxon>Pezizomycotina</taxon>
        <taxon>Dothideomycetes</taxon>
        <taxon>Pleosporomycetidae</taxon>
        <taxon>Pleosporales</taxon>
        <taxon>Massarineae</taxon>
        <taxon>Didymosphaeriaceae</taxon>
        <taxon>Karstenula</taxon>
    </lineage>
</organism>